<dbReference type="EMBL" id="JAHOEL010000011">
    <property type="protein sequence ID" value="MBV3392188.1"/>
    <property type="molecule type" value="Genomic_DNA"/>
</dbReference>
<sequence length="545" mass="60502">MEGIFMKSLKIIVAAALVASMLVGCGSTSDDKAIYNFSSEADVTSLDSSVSDDGVSFNAIHAFSEGLMDITAKGGTKLVPAAASSYKLSDDGLTYTFTIRKNAKWSNGDDLTADDFVYSWRKLIANAGSYAYIFGKEGACIKNADELAELGTTAGDKIKELGVEAKDKKTLQVTLSQPCPYFLEIMTFPCFYPQNQKFVEKCGSKYATDAKYLLANGPFKVTKWTKSNKITFEKNDKYYDADKVELDGLNMYLVQDPKTAAAAFDNGKVDFATINSALVDKYEGKDSLVKFKQGYMYYLYLNFNNKALANTNIRKALSLAIDRKDLCNKVLKDGSREADGFVSADFTYGPDGKEYRSEGKDYTEYNLKEAQAAFDQGLKELGVSSLKLRLLYGTDETPADTEAEYLQACFKKLKGLDIEMVATVKKDRVERQKSGDFDISCARWGPDFPDPITYLNLVSTGNSNNYGKYNNVKYDQLIAASTTERDAKKRWQMLYQAEDICMSEYAVLPVFQKGAASLQNKKYTGIVYEAALGSAFTFKFIHKTK</sequence>
<evidence type="ECO:0000256" key="1">
    <source>
        <dbReference type="ARBA" id="ARBA00004193"/>
    </source>
</evidence>
<dbReference type="GO" id="GO:0005886">
    <property type="term" value="C:plasma membrane"/>
    <property type="evidence" value="ECO:0007669"/>
    <property type="project" value="UniProtKB-SubCell"/>
</dbReference>
<dbReference type="GO" id="GO:1904680">
    <property type="term" value="F:peptide transmembrane transporter activity"/>
    <property type="evidence" value="ECO:0007669"/>
    <property type="project" value="TreeGrafter"/>
</dbReference>
<dbReference type="PROSITE" id="PS01040">
    <property type="entry name" value="SBP_BACTERIAL_5"/>
    <property type="match status" value="1"/>
</dbReference>
<gene>
    <name evidence="7" type="ORF">KSV97_02410</name>
    <name evidence="8" type="ORF">KSW06_02765</name>
</gene>
<dbReference type="PANTHER" id="PTHR30290:SF10">
    <property type="entry name" value="PERIPLASMIC OLIGOPEPTIDE-BINDING PROTEIN-RELATED"/>
    <property type="match status" value="1"/>
</dbReference>
<dbReference type="InterPro" id="IPR000914">
    <property type="entry name" value="SBP_5_dom"/>
</dbReference>
<dbReference type="FunFam" id="3.10.105.10:FF:000001">
    <property type="entry name" value="Oligopeptide ABC transporter, oligopeptide-binding protein"/>
    <property type="match status" value="1"/>
</dbReference>
<evidence type="ECO:0000313" key="9">
    <source>
        <dbReference type="Proteomes" id="UP001196408"/>
    </source>
</evidence>
<organism evidence="7 9">
    <name type="scientific">Catenibacterium mitsuokai</name>
    <dbReference type="NCBI Taxonomy" id="100886"/>
    <lineage>
        <taxon>Bacteria</taxon>
        <taxon>Bacillati</taxon>
        <taxon>Bacillota</taxon>
        <taxon>Erysipelotrichia</taxon>
        <taxon>Erysipelotrichales</taxon>
        <taxon>Coprobacillaceae</taxon>
        <taxon>Catenibacterium</taxon>
    </lineage>
</organism>
<evidence type="ECO:0000313" key="8">
    <source>
        <dbReference type="EMBL" id="MBV3392188.1"/>
    </source>
</evidence>
<dbReference type="Proteomes" id="UP001196408">
    <property type="component" value="Unassembled WGS sequence"/>
</dbReference>
<dbReference type="CDD" id="cd08504">
    <property type="entry name" value="PBP2_OppA"/>
    <property type="match status" value="1"/>
</dbReference>
<dbReference type="PROSITE" id="PS51257">
    <property type="entry name" value="PROKAR_LIPOPROTEIN"/>
    <property type="match status" value="1"/>
</dbReference>
<protein>
    <submittedName>
        <fullName evidence="7">Peptide ABC transporter substrate-binding protein</fullName>
    </submittedName>
</protein>
<comment type="similarity">
    <text evidence="2">Belongs to the bacterial solute-binding protein 5 family.</text>
</comment>
<keyword evidence="3" id="KW-0813">Transport</keyword>
<comment type="subcellular location">
    <subcellularLocation>
        <location evidence="1">Cell membrane</location>
        <topology evidence="1">Lipid-anchor</topology>
    </subcellularLocation>
</comment>
<dbReference type="Pfam" id="PF00496">
    <property type="entry name" value="SBP_bac_5"/>
    <property type="match status" value="1"/>
</dbReference>
<dbReference type="InterPro" id="IPR030678">
    <property type="entry name" value="Peptide/Ni-bd"/>
</dbReference>
<evidence type="ECO:0000256" key="5">
    <source>
        <dbReference type="SAM" id="SignalP"/>
    </source>
</evidence>
<name>A0AAW4MPS3_9FIRM</name>
<dbReference type="InterPro" id="IPR039424">
    <property type="entry name" value="SBP_5"/>
</dbReference>
<keyword evidence="4 5" id="KW-0732">Signal</keyword>
<reference evidence="7 10" key="1">
    <citation type="submission" date="2021-06" db="EMBL/GenBank/DDBJ databases">
        <title>Collection of gut derived symbiotic bacterial strains cultured from healthy donors.</title>
        <authorList>
            <person name="Lin H."/>
            <person name="Littmann E."/>
            <person name="Pamer E.G."/>
        </authorList>
    </citation>
    <scope>NUCLEOTIDE SEQUENCE</scope>
    <source>
        <strain evidence="8 10">MSK.21.70</strain>
        <strain evidence="7">MSK.21.82</strain>
    </source>
</reference>
<dbReference type="AlphaFoldDB" id="A0AAW4MPS3"/>
<proteinExistence type="inferred from homology"/>
<dbReference type="GO" id="GO:0030288">
    <property type="term" value="C:outer membrane-bounded periplasmic space"/>
    <property type="evidence" value="ECO:0007669"/>
    <property type="project" value="UniProtKB-ARBA"/>
</dbReference>
<feature type="chain" id="PRO_5043867994" evidence="5">
    <location>
        <begin position="30"/>
        <end position="545"/>
    </location>
</feature>
<dbReference type="EMBL" id="JAHOEF010000009">
    <property type="protein sequence ID" value="MBV3382096.1"/>
    <property type="molecule type" value="Genomic_DNA"/>
</dbReference>
<evidence type="ECO:0000313" key="10">
    <source>
        <dbReference type="Proteomes" id="UP001197492"/>
    </source>
</evidence>
<dbReference type="GO" id="GO:0015833">
    <property type="term" value="P:peptide transport"/>
    <property type="evidence" value="ECO:0007669"/>
    <property type="project" value="TreeGrafter"/>
</dbReference>
<evidence type="ECO:0000256" key="3">
    <source>
        <dbReference type="ARBA" id="ARBA00022448"/>
    </source>
</evidence>
<dbReference type="Proteomes" id="UP001197492">
    <property type="component" value="Unassembled WGS sequence"/>
</dbReference>
<dbReference type="PIRSF" id="PIRSF002741">
    <property type="entry name" value="MppA"/>
    <property type="match status" value="1"/>
</dbReference>
<dbReference type="FunFam" id="3.90.76.10:FF:000001">
    <property type="entry name" value="Oligopeptide ABC transporter substrate-binding protein"/>
    <property type="match status" value="1"/>
</dbReference>
<evidence type="ECO:0000259" key="6">
    <source>
        <dbReference type="Pfam" id="PF00496"/>
    </source>
</evidence>
<evidence type="ECO:0000256" key="2">
    <source>
        <dbReference type="ARBA" id="ARBA00005695"/>
    </source>
</evidence>
<accession>A0AAW4MPS3</accession>
<feature type="signal peptide" evidence="5">
    <location>
        <begin position="1"/>
        <end position="29"/>
    </location>
</feature>
<keyword evidence="10" id="KW-1185">Reference proteome</keyword>
<feature type="domain" description="Solute-binding protein family 5" evidence="6">
    <location>
        <begin position="77"/>
        <end position="464"/>
    </location>
</feature>
<evidence type="ECO:0000313" key="7">
    <source>
        <dbReference type="EMBL" id="MBV3382096.1"/>
    </source>
</evidence>
<comment type="caution">
    <text evidence="7">The sequence shown here is derived from an EMBL/GenBank/DDBJ whole genome shotgun (WGS) entry which is preliminary data.</text>
</comment>
<dbReference type="InterPro" id="IPR023765">
    <property type="entry name" value="SBP_5_CS"/>
</dbReference>
<evidence type="ECO:0000256" key="4">
    <source>
        <dbReference type="ARBA" id="ARBA00022729"/>
    </source>
</evidence>
<dbReference type="PANTHER" id="PTHR30290">
    <property type="entry name" value="PERIPLASMIC BINDING COMPONENT OF ABC TRANSPORTER"/>
    <property type="match status" value="1"/>
</dbReference>